<protein>
    <submittedName>
        <fullName evidence="1">Uncharacterized protein</fullName>
    </submittedName>
</protein>
<evidence type="ECO:0000313" key="1">
    <source>
        <dbReference type="EMBL" id="KZM27433.1"/>
    </source>
</evidence>
<gene>
    <name evidence="1" type="ORF">ST47_g1429</name>
</gene>
<organism evidence="1 2">
    <name type="scientific">Didymella rabiei</name>
    <name type="common">Chickpea ascochyta blight fungus</name>
    <name type="synonym">Mycosphaerella rabiei</name>
    <dbReference type="NCBI Taxonomy" id="5454"/>
    <lineage>
        <taxon>Eukaryota</taxon>
        <taxon>Fungi</taxon>
        <taxon>Dikarya</taxon>
        <taxon>Ascomycota</taxon>
        <taxon>Pezizomycotina</taxon>
        <taxon>Dothideomycetes</taxon>
        <taxon>Pleosporomycetidae</taxon>
        <taxon>Pleosporales</taxon>
        <taxon>Pleosporineae</taxon>
        <taxon>Didymellaceae</taxon>
        <taxon>Ascochyta</taxon>
    </lineage>
</organism>
<dbReference type="AlphaFoldDB" id="A0A163L1R5"/>
<accession>A0A163L1R5</accession>
<dbReference type="Proteomes" id="UP000076837">
    <property type="component" value="Unassembled WGS sequence"/>
</dbReference>
<keyword evidence="2" id="KW-1185">Reference proteome</keyword>
<reference evidence="1 2" key="1">
    <citation type="journal article" date="2016" name="Sci. Rep.">
        <title>Draft genome sequencing and secretome analysis of fungal phytopathogen Ascochyta rabiei provides insight into the necrotrophic effector repertoire.</title>
        <authorList>
            <person name="Verma S."/>
            <person name="Gazara R.K."/>
            <person name="Nizam S."/>
            <person name="Parween S."/>
            <person name="Chattopadhyay D."/>
            <person name="Verma P.K."/>
        </authorList>
    </citation>
    <scope>NUCLEOTIDE SEQUENCE [LARGE SCALE GENOMIC DNA]</scope>
    <source>
        <strain evidence="1 2">ArDII</strain>
    </source>
</reference>
<proteinExistence type="predicted"/>
<comment type="caution">
    <text evidence="1">The sequence shown here is derived from an EMBL/GenBank/DDBJ whole genome shotgun (WGS) entry which is preliminary data.</text>
</comment>
<evidence type="ECO:0000313" key="2">
    <source>
        <dbReference type="Proteomes" id="UP000076837"/>
    </source>
</evidence>
<dbReference type="OrthoDB" id="62952at2759"/>
<name>A0A163L1R5_DIDRA</name>
<dbReference type="EMBL" id="JYNV01000065">
    <property type="protein sequence ID" value="KZM27433.1"/>
    <property type="molecule type" value="Genomic_DNA"/>
</dbReference>
<sequence>MMSIFTSFTNLPAEVRNIIYDELCTDGLAVLRTCTLVHQEAASYYYQRNPFTVSLPAVHSKGATILPPMADRYLTYLRQLTLCTSIGRPELADTREVARSIVALTRTGTHLEVLTLVFSSKISPILQTRIDDSVLHDTHPITHALRALLLFDVAKQVRVELENAWFAAGVVDDLRSEFGDRLEVFTAVQGEAFERPLTGHYSLTHLQAFGINEHDAAYLQRECLHGGSTPSSLGSALSELDVFSPMEFFDEEPMDVGNFVRIERADSGFGELIFDMDEAEPGMEVEVKKTGYLHMPALDDEELGESDDVDDEEMEGMDGIDAIVGNLEELEVRRVNEEDVCYMVNFAPELMGRWPEESV</sequence>